<dbReference type="PIRSF" id="PIRSF034247">
    <property type="entry name" value="RCAS1"/>
    <property type="match status" value="1"/>
</dbReference>
<dbReference type="PANTHER" id="PTHR15208">
    <property type="entry name" value="RECEPTOR-BINDING CANCER ANTIGEN EXPRESSED ON SISO CELLS CANCER ASSOCIATED SURFACE ANTIGEN RCAS1 ESTROGEN RECEPTOR-BINDING FRAGMENT- ASSOCIATED GENE 9 PROTEIN"/>
    <property type="match status" value="1"/>
</dbReference>
<dbReference type="AlphaFoldDB" id="A0A1B0DLT0"/>
<organism evidence="1 2">
    <name type="scientific">Phlebotomus papatasi</name>
    <name type="common">Sandfly</name>
    <dbReference type="NCBI Taxonomy" id="29031"/>
    <lineage>
        <taxon>Eukaryota</taxon>
        <taxon>Metazoa</taxon>
        <taxon>Ecdysozoa</taxon>
        <taxon>Arthropoda</taxon>
        <taxon>Hexapoda</taxon>
        <taxon>Insecta</taxon>
        <taxon>Pterygota</taxon>
        <taxon>Neoptera</taxon>
        <taxon>Endopterygota</taxon>
        <taxon>Diptera</taxon>
        <taxon>Nematocera</taxon>
        <taxon>Psychodoidea</taxon>
        <taxon>Psychodidae</taxon>
        <taxon>Phlebotomus</taxon>
        <taxon>Phlebotomus</taxon>
    </lineage>
</organism>
<dbReference type="Proteomes" id="UP000092462">
    <property type="component" value="Unassembled WGS sequence"/>
</dbReference>
<dbReference type="GO" id="GO:0030141">
    <property type="term" value="C:secretory granule"/>
    <property type="evidence" value="ECO:0007669"/>
    <property type="project" value="TreeGrafter"/>
</dbReference>
<reference evidence="1" key="1">
    <citation type="submission" date="2022-08" db="UniProtKB">
        <authorList>
            <consortium name="EnsemblMetazoa"/>
        </authorList>
    </citation>
    <scope>IDENTIFICATION</scope>
    <source>
        <strain evidence="1">Israel</strain>
    </source>
</reference>
<protein>
    <recommendedName>
        <fullName evidence="3">Receptor-binding cancer antigen</fullName>
    </recommendedName>
</protein>
<dbReference type="VEuPathDB" id="VectorBase:PPAI009320"/>
<evidence type="ECO:0008006" key="3">
    <source>
        <dbReference type="Google" id="ProtNLM"/>
    </source>
</evidence>
<sequence length="202" mass="23697">MISYVFVKLKGLFLGILTLFRRALCFSRRRGQSLDSGDEVLQAVSVVTSHRSSRNKNEPERDWNTWDESPRTVEEHIEVYRQKLARRSDEKNDTREPDMDFFGDMEPKVLKQTKVLIRTNSHEPEKNFSRLTATDASTIPYAAELEDWVDDSKSGWEEVNEDASKLIREKRREMRAQQKMQRQKDVNTTNQGFAERIGNRKI</sequence>
<evidence type="ECO:0000313" key="2">
    <source>
        <dbReference type="Proteomes" id="UP000092462"/>
    </source>
</evidence>
<dbReference type="EMBL" id="AJVK01006807">
    <property type="status" value="NOT_ANNOTATED_CDS"/>
    <property type="molecule type" value="Genomic_DNA"/>
</dbReference>
<dbReference type="VEuPathDB" id="VectorBase:PPAPM1_000072"/>
<dbReference type="EMBL" id="AJVK01006806">
    <property type="status" value="NOT_ANNOTATED_CDS"/>
    <property type="molecule type" value="Genomic_DNA"/>
</dbReference>
<dbReference type="InterPro" id="IPR017025">
    <property type="entry name" value="Cancer-assoc_antigen_RCAS1"/>
</dbReference>
<keyword evidence="2" id="KW-1185">Reference proteome</keyword>
<accession>A0A1B0DLT0</accession>
<dbReference type="PANTHER" id="PTHR15208:SF2">
    <property type="entry name" value="RECEPTOR-BINDING CANCER ANTIGEN EXPRESSED ON SISO CELLS"/>
    <property type="match status" value="1"/>
</dbReference>
<evidence type="ECO:0000313" key="1">
    <source>
        <dbReference type="EnsemblMetazoa" id="PPAI009320-PA"/>
    </source>
</evidence>
<name>A0A1B0DLT0_PHLPP</name>
<dbReference type="EnsemblMetazoa" id="PPAI009320-RA">
    <property type="protein sequence ID" value="PPAI009320-PA"/>
    <property type="gene ID" value="PPAI009320"/>
</dbReference>
<proteinExistence type="predicted"/>